<feature type="compositionally biased region" description="Low complexity" evidence="2">
    <location>
        <begin position="178"/>
        <end position="191"/>
    </location>
</feature>
<evidence type="ECO:0000313" key="3">
    <source>
        <dbReference type="EMBL" id="CAD8664444.1"/>
    </source>
</evidence>
<dbReference type="SUPFAM" id="SSF52058">
    <property type="entry name" value="L domain-like"/>
    <property type="match status" value="1"/>
</dbReference>
<dbReference type="Gene3D" id="3.80.10.10">
    <property type="entry name" value="Ribonuclease Inhibitor"/>
    <property type="match status" value="2"/>
</dbReference>
<dbReference type="EMBL" id="HBFB01001866">
    <property type="protein sequence ID" value="CAD8664444.1"/>
    <property type="molecule type" value="Transcribed_RNA"/>
</dbReference>
<reference evidence="3" key="1">
    <citation type="submission" date="2021-01" db="EMBL/GenBank/DDBJ databases">
        <authorList>
            <person name="Corre E."/>
            <person name="Pelletier E."/>
            <person name="Niang G."/>
            <person name="Scheremetjew M."/>
            <person name="Finn R."/>
            <person name="Kale V."/>
            <person name="Holt S."/>
            <person name="Cochrane G."/>
            <person name="Meng A."/>
            <person name="Brown T."/>
            <person name="Cohen L."/>
        </authorList>
    </citation>
    <scope>NUCLEOTIDE SEQUENCE</scope>
    <source>
        <strain evidence="3">SAG 11-49</strain>
    </source>
</reference>
<accession>A0A7S0NAU5</accession>
<dbReference type="PANTHER" id="PTHR38926:SF72">
    <property type="entry name" value="IM:7136021-RELATED"/>
    <property type="match status" value="1"/>
</dbReference>
<proteinExistence type="predicted"/>
<dbReference type="GO" id="GO:0005930">
    <property type="term" value="C:axoneme"/>
    <property type="evidence" value="ECO:0007669"/>
    <property type="project" value="UniProtKB-SubCell"/>
</dbReference>
<evidence type="ECO:0000256" key="1">
    <source>
        <dbReference type="ARBA" id="ARBA00004430"/>
    </source>
</evidence>
<feature type="region of interest" description="Disordered" evidence="2">
    <location>
        <begin position="177"/>
        <end position="208"/>
    </location>
</feature>
<dbReference type="PANTHER" id="PTHR38926">
    <property type="entry name" value="F-BOX DOMAIN CONTAINING PROTEIN, EXPRESSED"/>
    <property type="match status" value="1"/>
</dbReference>
<evidence type="ECO:0008006" key="4">
    <source>
        <dbReference type="Google" id="ProtNLM"/>
    </source>
</evidence>
<evidence type="ECO:0000256" key="2">
    <source>
        <dbReference type="SAM" id="MobiDB-lite"/>
    </source>
</evidence>
<sequence length="853" mass="91508">MALLELPSGVLYELVTRLVEQPSRAILFRTSRALRDLLLESAPHITLGDGMFNENAFKAALKMLRCRRTKFSLELRFDKPDGVDEDVGREVMSQLLKHGQQTLVNEHPQAIVGLTLNQAVLCPTHTSLLPECFPALTSLHLANCILSFEATMAALQQLQHLSTLCIIAGDHWDPAQLSMSPPAGADAPASALTSQHPAPSPGHAQQMLTSATAWSTSRSVQEASETNEEAGAALLSIIGQLQSLKTLKLHGGPLARAAVTHCWALAPLAPHLQHLELQPSKGSVSVSDAADMGYEVAATFTALTSLQLPYLDQSGLDAILQHLTNLRQLSVAIEPQALTASRAQAPCSWQQLALLGDGDTVHARVLALLPLHSLTQPLQLPQCARLDGRSACRSDLADALETNLGRLKQGMVWSQQGCSITVFDPQSTLDAGLGMLRAVAKAGAAAATNGMCPPLTLRLSVASQADKRVLLARLPHMASVSWEKGSVLIGPDAVLPAASSTPFPAASGCTATVTAASDRAVITDLGFLGTSPFQAAAHLQSLQRLHVAHLDSQDLQHITCLTHLHSILTELHLSSSTAHWQDDVLQPICSLTGLRDLSLALEYGHTSDHTDQSVMCSIASALTQLTRLELRHNVLSQRGLDAILQHLQHLKHLTVMDVRGIDADRSGAPCSWHSFTQCGIYNVVDVASLAHLPLRSISSAVLLRGRALMLQPEHAPSEEAAQKLMTKVLDNLASCRACMCWEGENYVWGEQAGAQLLRMLGRFDLSRSRDTVHLKTRLPPLGPSEVLALSASEEQWTARGAPVRAVVQLQADALAPGFTAAALQHLRSLRGVRLGQYGPCLAVHACTAEERAD</sequence>
<dbReference type="InterPro" id="IPR032675">
    <property type="entry name" value="LRR_dom_sf"/>
</dbReference>
<comment type="subcellular location">
    <subcellularLocation>
        <location evidence="1">Cytoplasm</location>
        <location evidence="1">Cytoskeleton</location>
        <location evidence="1">Cilium axoneme</location>
    </subcellularLocation>
</comment>
<organism evidence="3">
    <name type="scientific">Chlamydomonas leiostraca</name>
    <dbReference type="NCBI Taxonomy" id="1034604"/>
    <lineage>
        <taxon>Eukaryota</taxon>
        <taxon>Viridiplantae</taxon>
        <taxon>Chlorophyta</taxon>
        <taxon>core chlorophytes</taxon>
        <taxon>Chlorophyceae</taxon>
        <taxon>CS clade</taxon>
        <taxon>Chlamydomonadales</taxon>
        <taxon>Chlamydomonadaceae</taxon>
        <taxon>Chlamydomonas</taxon>
    </lineage>
</organism>
<protein>
    <recommendedName>
        <fullName evidence="4">F-box domain-containing protein</fullName>
    </recommendedName>
</protein>
<gene>
    <name evidence="3" type="ORF">CLEI1391_LOCUS966</name>
</gene>
<dbReference type="AlphaFoldDB" id="A0A7S0NAU5"/>
<name>A0A7S0NAU5_9CHLO</name>